<dbReference type="PANTHER" id="PTHR46552:SF1">
    <property type="entry name" value="NADH-UBIQUINONE OXIDOREDUCTASE CHAIN 2"/>
    <property type="match status" value="1"/>
</dbReference>
<evidence type="ECO:0000256" key="1">
    <source>
        <dbReference type="ARBA" id="ARBA00003257"/>
    </source>
</evidence>
<comment type="catalytic activity">
    <reaction evidence="17 18">
        <text>a ubiquinone + NADH + 5 H(+)(in) = a ubiquinol + NAD(+) + 4 H(+)(out)</text>
        <dbReference type="Rhea" id="RHEA:29091"/>
        <dbReference type="Rhea" id="RHEA-COMP:9565"/>
        <dbReference type="Rhea" id="RHEA-COMP:9566"/>
        <dbReference type="ChEBI" id="CHEBI:15378"/>
        <dbReference type="ChEBI" id="CHEBI:16389"/>
        <dbReference type="ChEBI" id="CHEBI:17976"/>
        <dbReference type="ChEBI" id="CHEBI:57540"/>
        <dbReference type="ChEBI" id="CHEBI:57945"/>
        <dbReference type="EC" id="7.1.1.2"/>
    </reaction>
</comment>
<keyword evidence="7 18" id="KW-0679">Respiratory chain</keyword>
<feature type="transmembrane region" description="Helical" evidence="18">
    <location>
        <begin position="228"/>
        <end position="246"/>
    </location>
</feature>
<feature type="domain" description="NADH:quinone oxidoreductase/Mrp antiporter transmembrane" evidence="19">
    <location>
        <begin position="24"/>
        <end position="272"/>
    </location>
</feature>
<evidence type="ECO:0000256" key="16">
    <source>
        <dbReference type="ARBA" id="ARBA00023136"/>
    </source>
</evidence>
<sequence>MTKNMTNMNFLMIMMISTMMVLSSNNIMFSWMSMEINFIAFLPMLNKSKKINDQTMKYLIIQSTSSSLMLMSILTNSYLNWNMENSLLLMTSMMMKMGMMPFHMWMPNMMQMMSWENCIIFSTWQKIAPMILISQMIKMNTIMPIMCLNLLMSPMTGLKQTSMKKIMAYSSISNSPWMITATKSSKLQSLYFFMTYSMLTFAAMNLFKKNNLMFLNQLKQLNHMQKMVMLMTILSMSGMPPLLGFFPKWMVIQSMTTMSIQMSMSMIISSMLSTFMYMKMIYPTMTNFFTSKKTKIKQKTTLMHISLNLMGIPSMMILKMN</sequence>
<evidence type="ECO:0000256" key="6">
    <source>
        <dbReference type="ARBA" id="ARBA00022448"/>
    </source>
</evidence>
<evidence type="ECO:0000256" key="17">
    <source>
        <dbReference type="ARBA" id="ARBA00049551"/>
    </source>
</evidence>
<feature type="transmembrane region" description="Helical" evidence="18">
    <location>
        <begin position="301"/>
        <end position="318"/>
    </location>
</feature>
<evidence type="ECO:0000256" key="7">
    <source>
        <dbReference type="ARBA" id="ARBA00022660"/>
    </source>
</evidence>
<evidence type="ECO:0000256" key="14">
    <source>
        <dbReference type="ARBA" id="ARBA00023075"/>
    </source>
</evidence>
<evidence type="ECO:0000256" key="15">
    <source>
        <dbReference type="ARBA" id="ARBA00023128"/>
    </source>
</evidence>
<dbReference type="Pfam" id="PF00361">
    <property type="entry name" value="Proton_antipo_M"/>
    <property type="match status" value="1"/>
</dbReference>
<evidence type="ECO:0000256" key="3">
    <source>
        <dbReference type="ARBA" id="ARBA00007012"/>
    </source>
</evidence>
<organism evidence="20">
    <name type="scientific">Plectoderini sp. SX-2018</name>
    <dbReference type="NCBI Taxonomy" id="2507541"/>
    <lineage>
        <taxon>Eukaryota</taxon>
        <taxon>Metazoa</taxon>
        <taxon>Ecdysozoa</taxon>
        <taxon>Arthropoda</taxon>
        <taxon>Hexapoda</taxon>
        <taxon>Insecta</taxon>
        <taxon>Pterygota</taxon>
        <taxon>Neoptera</taxon>
        <taxon>Paraneoptera</taxon>
        <taxon>Hemiptera</taxon>
        <taxon>Auchenorrhyncha</taxon>
        <taxon>Fulgoroidea</taxon>
        <taxon>Achilidae</taxon>
    </lineage>
</organism>
<dbReference type="PANTHER" id="PTHR46552">
    <property type="entry name" value="NADH-UBIQUINONE OXIDOREDUCTASE CHAIN 2"/>
    <property type="match status" value="1"/>
</dbReference>
<name>A0A565D7C1_9HEMI</name>
<keyword evidence="11 18" id="KW-0249">Electron transport</keyword>
<keyword evidence="8 18" id="KW-0812">Transmembrane</keyword>
<feature type="transmembrane region" description="Helical" evidence="18">
    <location>
        <begin position="258"/>
        <end position="280"/>
    </location>
</feature>
<dbReference type="GO" id="GO:0005743">
    <property type="term" value="C:mitochondrial inner membrane"/>
    <property type="evidence" value="ECO:0007669"/>
    <property type="project" value="UniProtKB-SubCell"/>
</dbReference>
<proteinExistence type="inferred from homology"/>
<keyword evidence="14 18" id="KW-0830">Ubiquinone</keyword>
<keyword evidence="9 18" id="KW-0999">Mitochondrion inner membrane</keyword>
<evidence type="ECO:0000256" key="11">
    <source>
        <dbReference type="ARBA" id="ARBA00022982"/>
    </source>
</evidence>
<keyword evidence="10 18" id="KW-1278">Translocase</keyword>
<evidence type="ECO:0000256" key="8">
    <source>
        <dbReference type="ARBA" id="ARBA00022692"/>
    </source>
</evidence>
<comment type="similarity">
    <text evidence="3 18">Belongs to the complex I subunit 2 family.</text>
</comment>
<keyword evidence="16 18" id="KW-0472">Membrane</keyword>
<feature type="transmembrane region" description="Helical" evidence="18">
    <location>
        <begin position="187"/>
        <end position="207"/>
    </location>
</feature>
<evidence type="ECO:0000256" key="12">
    <source>
        <dbReference type="ARBA" id="ARBA00022989"/>
    </source>
</evidence>
<dbReference type="EC" id="7.1.1.2" evidence="4 18"/>
<keyword evidence="13 18" id="KW-0520">NAD</keyword>
<evidence type="ECO:0000256" key="5">
    <source>
        <dbReference type="ARBA" id="ARBA00021008"/>
    </source>
</evidence>
<evidence type="ECO:0000256" key="18">
    <source>
        <dbReference type="RuleBase" id="RU003403"/>
    </source>
</evidence>
<dbReference type="GO" id="GO:0008137">
    <property type="term" value="F:NADH dehydrogenase (ubiquinone) activity"/>
    <property type="evidence" value="ECO:0007669"/>
    <property type="project" value="UniProtKB-EC"/>
</dbReference>
<dbReference type="InterPro" id="IPR003917">
    <property type="entry name" value="NADH_UbQ_OxRdtase_chain2"/>
</dbReference>
<accession>A0A565D7C1</accession>
<evidence type="ECO:0000259" key="19">
    <source>
        <dbReference type="Pfam" id="PF00361"/>
    </source>
</evidence>
<keyword evidence="12 18" id="KW-1133">Transmembrane helix</keyword>
<dbReference type="PRINTS" id="PR01436">
    <property type="entry name" value="NADHDHGNASE2"/>
</dbReference>
<protein>
    <recommendedName>
        <fullName evidence="5 18">NADH-ubiquinone oxidoreductase chain 2</fullName>
        <ecNumber evidence="4 18">7.1.1.2</ecNumber>
    </recommendedName>
</protein>
<evidence type="ECO:0000256" key="4">
    <source>
        <dbReference type="ARBA" id="ARBA00012944"/>
    </source>
</evidence>
<keyword evidence="15 18" id="KW-0496">Mitochondrion</keyword>
<evidence type="ECO:0000256" key="9">
    <source>
        <dbReference type="ARBA" id="ARBA00022792"/>
    </source>
</evidence>
<dbReference type="EMBL" id="MH324930">
    <property type="protein sequence ID" value="AZZ89058.1"/>
    <property type="molecule type" value="Genomic_DNA"/>
</dbReference>
<dbReference type="GO" id="GO:0006120">
    <property type="term" value="P:mitochondrial electron transport, NADH to ubiquinone"/>
    <property type="evidence" value="ECO:0007669"/>
    <property type="project" value="InterPro"/>
</dbReference>
<gene>
    <name evidence="20" type="primary">nad2</name>
</gene>
<keyword evidence="6" id="KW-0813">Transport</keyword>
<dbReference type="InterPro" id="IPR050175">
    <property type="entry name" value="Complex_I_Subunit_2"/>
</dbReference>
<comment type="function">
    <text evidence="1">Core subunit of the mitochondrial membrane respiratory chain NADH dehydrogenase (Complex I) that is believed to belong to the minimal assembly required for catalysis. Complex I functions in the transfer of electrons from NADH to the respiratory chain. The immediate electron acceptor for the enzyme is believed to be ubiquinone.</text>
</comment>
<evidence type="ECO:0000313" key="20">
    <source>
        <dbReference type="EMBL" id="AZZ89058.1"/>
    </source>
</evidence>
<comment type="function">
    <text evidence="18">Core subunit of the mitochondrial membrane respiratory chain NADH dehydrogenase (Complex I) which catalyzes electron transfer from NADH through the respiratory chain, using ubiquinone as an electron acceptor. Essential for the catalytic activity and assembly of complex I.</text>
</comment>
<geneLocation type="mitochondrion" evidence="20"/>
<comment type="subcellular location">
    <subcellularLocation>
        <location evidence="2 18">Mitochondrion inner membrane</location>
        <topology evidence="2 18">Multi-pass membrane protein</topology>
    </subcellularLocation>
</comment>
<dbReference type="AlphaFoldDB" id="A0A565D7C1"/>
<dbReference type="InterPro" id="IPR001750">
    <property type="entry name" value="ND/Mrp_TM"/>
</dbReference>
<evidence type="ECO:0000256" key="13">
    <source>
        <dbReference type="ARBA" id="ARBA00023027"/>
    </source>
</evidence>
<evidence type="ECO:0000256" key="2">
    <source>
        <dbReference type="ARBA" id="ARBA00004448"/>
    </source>
</evidence>
<reference evidence="20" key="1">
    <citation type="submission" date="2018-05" db="EMBL/GenBank/DDBJ databases">
        <title>Complete sequence and characterization of the mitochondrial genome of Achilidae,using next generation sequencing.</title>
        <authorList>
            <person name="Xu S."/>
        </authorList>
    </citation>
    <scope>NUCLEOTIDE SEQUENCE</scope>
</reference>
<evidence type="ECO:0000256" key="10">
    <source>
        <dbReference type="ARBA" id="ARBA00022967"/>
    </source>
</evidence>